<keyword evidence="3 5" id="KW-1133">Transmembrane helix</keyword>
<dbReference type="Proteomes" id="UP000266441">
    <property type="component" value="Unassembled WGS sequence"/>
</dbReference>
<evidence type="ECO:0000256" key="3">
    <source>
        <dbReference type="ARBA" id="ARBA00022989"/>
    </source>
</evidence>
<comment type="caution">
    <text evidence="6">The sequence shown here is derived from an EMBL/GenBank/DDBJ whole genome shotgun (WGS) entry which is preliminary data.</text>
</comment>
<name>A0A399D0M6_9BACT</name>
<accession>A0A399D0M6</accession>
<evidence type="ECO:0000313" key="7">
    <source>
        <dbReference type="Proteomes" id="UP000266441"/>
    </source>
</evidence>
<dbReference type="OrthoDB" id="1429638at2"/>
<evidence type="ECO:0000313" key="6">
    <source>
        <dbReference type="EMBL" id="RIH63920.1"/>
    </source>
</evidence>
<evidence type="ECO:0000256" key="4">
    <source>
        <dbReference type="ARBA" id="ARBA00023136"/>
    </source>
</evidence>
<dbReference type="RefSeq" id="WP_119351175.1">
    <property type="nucleotide sequence ID" value="NZ_QWET01000015.1"/>
</dbReference>
<feature type="transmembrane region" description="Helical" evidence="5">
    <location>
        <begin position="126"/>
        <end position="155"/>
    </location>
</feature>
<sequence length="168" mass="18916">MKSNKPFTNLQLTTLVVLRIFIGWHLLFEGFSKLLNPGWSSARFLRESQWIMSGFSNWVTSNAGVLNVVDFLNTWGLIAIGAGLILGLFARTASVFGAILLFLYFLNNPPLTGLEYSLPSEGNYLIINKTLIEAVTLFALAIFPTSQIVGFDLFLNRIIKRKKQEERK</sequence>
<organism evidence="6 7">
    <name type="scientific">Mariniphaga sediminis</name>
    <dbReference type="NCBI Taxonomy" id="1628158"/>
    <lineage>
        <taxon>Bacteria</taxon>
        <taxon>Pseudomonadati</taxon>
        <taxon>Bacteroidota</taxon>
        <taxon>Bacteroidia</taxon>
        <taxon>Marinilabiliales</taxon>
        <taxon>Prolixibacteraceae</taxon>
        <taxon>Mariniphaga</taxon>
    </lineage>
</organism>
<dbReference type="GO" id="GO:0016020">
    <property type="term" value="C:membrane"/>
    <property type="evidence" value="ECO:0007669"/>
    <property type="project" value="UniProtKB-SubCell"/>
</dbReference>
<dbReference type="Pfam" id="PF07681">
    <property type="entry name" value="DoxX"/>
    <property type="match status" value="1"/>
</dbReference>
<keyword evidence="4 5" id="KW-0472">Membrane</keyword>
<evidence type="ECO:0000256" key="1">
    <source>
        <dbReference type="ARBA" id="ARBA00004141"/>
    </source>
</evidence>
<keyword evidence="7" id="KW-1185">Reference proteome</keyword>
<protein>
    <submittedName>
        <fullName evidence="6">DoxX family membrane protein</fullName>
    </submittedName>
</protein>
<dbReference type="AlphaFoldDB" id="A0A399D0M6"/>
<keyword evidence="2 5" id="KW-0812">Transmembrane</keyword>
<feature type="transmembrane region" description="Helical" evidence="5">
    <location>
        <begin position="76"/>
        <end position="106"/>
    </location>
</feature>
<evidence type="ECO:0000256" key="2">
    <source>
        <dbReference type="ARBA" id="ARBA00022692"/>
    </source>
</evidence>
<dbReference type="EMBL" id="QWET01000015">
    <property type="protein sequence ID" value="RIH63920.1"/>
    <property type="molecule type" value="Genomic_DNA"/>
</dbReference>
<reference evidence="6 7" key="1">
    <citation type="journal article" date="2015" name="Int. J. Syst. Evol. Microbiol.">
        <title>Mariniphaga sediminis sp. nov., isolated from coastal sediment.</title>
        <authorList>
            <person name="Wang F.Q."/>
            <person name="Shen Q.Y."/>
            <person name="Chen G.J."/>
            <person name="Du Z.J."/>
        </authorList>
    </citation>
    <scope>NUCLEOTIDE SEQUENCE [LARGE SCALE GENOMIC DNA]</scope>
    <source>
        <strain evidence="6 7">SY21</strain>
    </source>
</reference>
<dbReference type="InterPro" id="IPR032808">
    <property type="entry name" value="DoxX"/>
</dbReference>
<proteinExistence type="predicted"/>
<feature type="transmembrane region" description="Helical" evidence="5">
    <location>
        <begin position="7"/>
        <end position="28"/>
    </location>
</feature>
<comment type="subcellular location">
    <subcellularLocation>
        <location evidence="1">Membrane</location>
        <topology evidence="1">Multi-pass membrane protein</topology>
    </subcellularLocation>
</comment>
<evidence type="ECO:0000256" key="5">
    <source>
        <dbReference type="SAM" id="Phobius"/>
    </source>
</evidence>
<gene>
    <name evidence="6" type="ORF">D1164_17430</name>
</gene>